<dbReference type="Pfam" id="PF00395">
    <property type="entry name" value="SLH"/>
    <property type="match status" value="2"/>
</dbReference>
<dbReference type="PROSITE" id="PS51272">
    <property type="entry name" value="SLH"/>
    <property type="match status" value="2"/>
</dbReference>
<dbReference type="Proteomes" id="UP001178322">
    <property type="component" value="Chromosome"/>
</dbReference>
<dbReference type="EMBL" id="CP126101">
    <property type="protein sequence ID" value="WHY51921.1"/>
    <property type="molecule type" value="Genomic_DNA"/>
</dbReference>
<dbReference type="AlphaFoldDB" id="A0AAX3WVV0"/>
<dbReference type="RefSeq" id="WP_283870412.1">
    <property type="nucleotide sequence ID" value="NZ_CP126101.1"/>
</dbReference>
<protein>
    <submittedName>
        <fullName evidence="3">S-layer homology domain-containing protein</fullName>
    </submittedName>
</protein>
<feature type="domain" description="SLH" evidence="2">
    <location>
        <begin position="66"/>
        <end position="128"/>
    </location>
</feature>
<gene>
    <name evidence="3" type="ORF">QNH24_01465</name>
</gene>
<proteinExistence type="predicted"/>
<accession>A0AAX3WVV0</accession>
<name>A0AAX3WVV0_9BACI</name>
<dbReference type="InterPro" id="IPR001119">
    <property type="entry name" value="SLH_dom"/>
</dbReference>
<evidence type="ECO:0000313" key="3">
    <source>
        <dbReference type="EMBL" id="WHY51921.1"/>
    </source>
</evidence>
<sequence>MKQRIEAEVFNDIPGNHLYFEEIGKVQQAGLFVGIDGNFQPKAYMTRAQMAKVLVLALNLTSTSTKKATFYDVPMTHWAHDYISILAANGITTGDNGSFRPNNPVTRAEFAVFLHRALKNLKTHQWLKIVDEFLRIANY</sequence>
<dbReference type="PANTHER" id="PTHR43308:SF5">
    <property type="entry name" value="S-LAYER PROTEIN _ PEPTIDOGLYCAN ENDO-BETA-N-ACETYLGLUCOSAMINIDASE"/>
    <property type="match status" value="1"/>
</dbReference>
<evidence type="ECO:0000259" key="2">
    <source>
        <dbReference type="PROSITE" id="PS51272"/>
    </source>
</evidence>
<evidence type="ECO:0000256" key="1">
    <source>
        <dbReference type="ARBA" id="ARBA00022729"/>
    </source>
</evidence>
<keyword evidence="1" id="KW-0732">Signal</keyword>
<dbReference type="PANTHER" id="PTHR43308">
    <property type="entry name" value="OUTER MEMBRANE PROTEIN ALPHA-RELATED"/>
    <property type="match status" value="1"/>
</dbReference>
<reference evidence="3" key="1">
    <citation type="submission" date="2023-05" db="EMBL/GenBank/DDBJ databases">
        <title>Comparative genomics of Bacillaceae isolates and their secondary metabolite potential.</title>
        <authorList>
            <person name="Song L."/>
            <person name="Nielsen L.J."/>
            <person name="Mohite O."/>
            <person name="Xu X."/>
            <person name="Weber T."/>
            <person name="Kovacs A.T."/>
        </authorList>
    </citation>
    <scope>NUCLEOTIDE SEQUENCE</scope>
    <source>
        <strain evidence="3">LY1</strain>
    </source>
</reference>
<dbReference type="InterPro" id="IPR051465">
    <property type="entry name" value="Cell_Envelope_Struct_Comp"/>
</dbReference>
<feature type="domain" description="SLH" evidence="2">
    <location>
        <begin position="6"/>
        <end position="64"/>
    </location>
</feature>
<evidence type="ECO:0000313" key="4">
    <source>
        <dbReference type="Proteomes" id="UP001178322"/>
    </source>
</evidence>
<organism evidence="3 4">
    <name type="scientific">Lysinibacillus pakistanensis</name>
    <dbReference type="NCBI Taxonomy" id="759811"/>
    <lineage>
        <taxon>Bacteria</taxon>
        <taxon>Bacillati</taxon>
        <taxon>Bacillota</taxon>
        <taxon>Bacilli</taxon>
        <taxon>Bacillales</taxon>
        <taxon>Bacillaceae</taxon>
        <taxon>Lysinibacillus</taxon>
    </lineage>
</organism>